<protein>
    <submittedName>
        <fullName evidence="1">Uncharacterized protein</fullName>
    </submittedName>
</protein>
<organism evidence="1 2">
    <name type="scientific">Vespula maculifrons</name>
    <name type="common">Eastern yellow jacket</name>
    <name type="synonym">Wasp</name>
    <dbReference type="NCBI Taxonomy" id="7453"/>
    <lineage>
        <taxon>Eukaryota</taxon>
        <taxon>Metazoa</taxon>
        <taxon>Ecdysozoa</taxon>
        <taxon>Arthropoda</taxon>
        <taxon>Hexapoda</taxon>
        <taxon>Insecta</taxon>
        <taxon>Pterygota</taxon>
        <taxon>Neoptera</taxon>
        <taxon>Endopterygota</taxon>
        <taxon>Hymenoptera</taxon>
        <taxon>Apocrita</taxon>
        <taxon>Aculeata</taxon>
        <taxon>Vespoidea</taxon>
        <taxon>Vespidae</taxon>
        <taxon>Vespinae</taxon>
        <taxon>Vespula</taxon>
    </lineage>
</organism>
<dbReference type="AlphaFoldDB" id="A0ABD2BVI0"/>
<evidence type="ECO:0000313" key="1">
    <source>
        <dbReference type="EMBL" id="KAL2736783.1"/>
    </source>
</evidence>
<comment type="caution">
    <text evidence="1">The sequence shown here is derived from an EMBL/GenBank/DDBJ whole genome shotgun (WGS) entry which is preliminary data.</text>
</comment>
<dbReference type="Proteomes" id="UP001607303">
    <property type="component" value="Unassembled WGS sequence"/>
</dbReference>
<keyword evidence="2" id="KW-1185">Reference proteome</keyword>
<name>A0ABD2BVI0_VESMC</name>
<evidence type="ECO:0000313" key="2">
    <source>
        <dbReference type="Proteomes" id="UP001607303"/>
    </source>
</evidence>
<dbReference type="EMBL" id="JAYRBN010000066">
    <property type="protein sequence ID" value="KAL2736783.1"/>
    <property type="molecule type" value="Genomic_DNA"/>
</dbReference>
<proteinExistence type="predicted"/>
<accession>A0ABD2BVI0</accession>
<gene>
    <name evidence="1" type="ORF">V1477_013292</name>
</gene>
<sequence length="133" mass="16094">MCPRKIWKENRNKPDMSKECLNGECRMLKNYIAHLTHINSKTYFAFHHYHCITWSRNIATWFPSQEIGLALIHGVLAVGPKLRSMRDLTKNRKKYCRQVLSSHRFWRRKSWEKPAWCRRQLSERQLRRGRAVL</sequence>
<reference evidence="1 2" key="1">
    <citation type="journal article" date="2024" name="Ann. Entomol. Soc. Am.">
        <title>Genomic analyses of the southern and eastern yellowjacket wasps (Hymenoptera: Vespidae) reveal evolutionary signatures of social life.</title>
        <authorList>
            <person name="Catto M.A."/>
            <person name="Caine P.B."/>
            <person name="Orr S.E."/>
            <person name="Hunt B.G."/>
            <person name="Goodisman M.A.D."/>
        </authorList>
    </citation>
    <scope>NUCLEOTIDE SEQUENCE [LARGE SCALE GENOMIC DNA]</scope>
    <source>
        <strain evidence="1">232</strain>
        <tissue evidence="1">Head and thorax</tissue>
    </source>
</reference>